<dbReference type="EMBL" id="PEDL01000010">
    <property type="protein sequence ID" value="PHV70446.1"/>
    <property type="molecule type" value="Genomic_DNA"/>
</dbReference>
<keyword evidence="2" id="KW-1185">Reference proteome</keyword>
<accession>A0AC61DCX0</accession>
<evidence type="ECO:0000313" key="2">
    <source>
        <dbReference type="Proteomes" id="UP000224460"/>
    </source>
</evidence>
<gene>
    <name evidence="1" type="ORF">CS063_10150</name>
</gene>
<name>A0AC61DCX0_9FIRM</name>
<protein>
    <submittedName>
        <fullName evidence="1">ABC transporter permease</fullName>
    </submittedName>
</protein>
<proteinExistence type="predicted"/>
<sequence>MEEIVRQQKIKIAHKRKIQSKTLPFIGKLGIALILLIEIYPIIWIILSSFKSTQEFNMTPSYSLPTAIHLENYVTAWKAGKMNIFFTNSAINTLVSLIFILAFSTMASFALTKMKWKGRDLVLKIFLSGIMIPTVIVLIPLFTVYKNVGLLNTRTALIISYVAFGLSLSIYLLSTYLKYIPDDLIEAAVIDGANIYQVFLEIILPLLKTGIVTVLVIQFFFKWNDLMFSMTFVSKTELKTIQTGLLYFSDMYGNRNWGAIFASIGISVMPTLLLYGCLNKMVIEGMTSGAVKG</sequence>
<organism evidence="1 2">
    <name type="scientific">Sporanaerobium hydrogeniformans</name>
    <dbReference type="NCBI Taxonomy" id="3072179"/>
    <lineage>
        <taxon>Bacteria</taxon>
        <taxon>Bacillati</taxon>
        <taxon>Bacillota</taxon>
        <taxon>Clostridia</taxon>
        <taxon>Lachnospirales</taxon>
        <taxon>Lachnospiraceae</taxon>
        <taxon>Sporanaerobium</taxon>
    </lineage>
</organism>
<comment type="caution">
    <text evidence="1">The sequence shown here is derived from an EMBL/GenBank/DDBJ whole genome shotgun (WGS) entry which is preliminary data.</text>
</comment>
<dbReference type="Proteomes" id="UP000224460">
    <property type="component" value="Unassembled WGS sequence"/>
</dbReference>
<reference evidence="1" key="1">
    <citation type="submission" date="2017-10" db="EMBL/GenBank/DDBJ databases">
        <title>Genome sequence of cellulolytic Lachnospiraceae bacterium XHS1971 isolated from hotspring sediment.</title>
        <authorList>
            <person name="Vasudevan G."/>
            <person name="Joshi A.J."/>
            <person name="Hivarkar S."/>
            <person name="Lanjekar V.B."/>
            <person name="Dhakephalkar P.K."/>
            <person name="Dagar S."/>
        </authorList>
    </citation>
    <scope>NUCLEOTIDE SEQUENCE</scope>
    <source>
        <strain evidence="1">XHS1971</strain>
    </source>
</reference>
<evidence type="ECO:0000313" key="1">
    <source>
        <dbReference type="EMBL" id="PHV70446.1"/>
    </source>
</evidence>